<evidence type="ECO:0000313" key="3">
    <source>
        <dbReference type="Proteomes" id="UP000078532"/>
    </source>
</evidence>
<gene>
    <name evidence="2" type="ORF">A6M21_00440</name>
</gene>
<dbReference type="EMBL" id="LYVF01000165">
    <property type="protein sequence ID" value="OAT81299.1"/>
    <property type="molecule type" value="Genomic_DNA"/>
</dbReference>
<accession>A0A1B7LDY6</accession>
<evidence type="ECO:0000313" key="2">
    <source>
        <dbReference type="EMBL" id="OAT81299.1"/>
    </source>
</evidence>
<keyword evidence="1" id="KW-1133">Transmembrane helix</keyword>
<comment type="caution">
    <text evidence="2">The sequence shown here is derived from an EMBL/GenBank/DDBJ whole genome shotgun (WGS) entry which is preliminary data.</text>
</comment>
<organism evidence="2 3">
    <name type="scientific">Desulfotomaculum copahuensis</name>
    <dbReference type="NCBI Taxonomy" id="1838280"/>
    <lineage>
        <taxon>Bacteria</taxon>
        <taxon>Bacillati</taxon>
        <taxon>Bacillota</taxon>
        <taxon>Clostridia</taxon>
        <taxon>Eubacteriales</taxon>
        <taxon>Desulfotomaculaceae</taxon>
        <taxon>Desulfotomaculum</taxon>
    </lineage>
</organism>
<keyword evidence="1" id="KW-0472">Membrane</keyword>
<keyword evidence="3" id="KW-1185">Reference proteome</keyword>
<proteinExistence type="predicted"/>
<dbReference type="Proteomes" id="UP000078532">
    <property type="component" value="Unassembled WGS sequence"/>
</dbReference>
<name>A0A1B7LDY6_9FIRM</name>
<feature type="transmembrane region" description="Helical" evidence="1">
    <location>
        <begin position="12"/>
        <end position="44"/>
    </location>
</feature>
<evidence type="ECO:0000256" key="1">
    <source>
        <dbReference type="SAM" id="Phobius"/>
    </source>
</evidence>
<sequence>MPVAPLLRNFLILLGIIYLFSILISVIMPVVVMVVLVGLIAVWLNITLGRRKRNIGRTWYMRPGRGGQRYW</sequence>
<dbReference type="AlphaFoldDB" id="A0A1B7LDY6"/>
<keyword evidence="1" id="KW-0812">Transmembrane</keyword>
<protein>
    <submittedName>
        <fullName evidence="2">Uncharacterized protein</fullName>
    </submittedName>
</protein>
<reference evidence="2 3" key="1">
    <citation type="submission" date="2016-04" db="EMBL/GenBank/DDBJ databases">
        <authorList>
            <person name="Evans L.H."/>
            <person name="Alamgir A."/>
            <person name="Owens N."/>
            <person name="Weber N.D."/>
            <person name="Virtaneva K."/>
            <person name="Barbian K."/>
            <person name="Babar A."/>
            <person name="Rosenke K."/>
        </authorList>
    </citation>
    <scope>NUCLEOTIDE SEQUENCE [LARGE SCALE GENOMIC DNA]</scope>
    <source>
        <strain evidence="2 3">LMa1</strain>
    </source>
</reference>